<gene>
    <name evidence="1" type="ORF">GCM10008905_08370</name>
</gene>
<reference evidence="1 2" key="1">
    <citation type="journal article" date="2019" name="Int. J. Syst. Evol. Microbiol.">
        <title>The Global Catalogue of Microorganisms (GCM) 10K type strain sequencing project: providing services to taxonomists for standard genome sequencing and annotation.</title>
        <authorList>
            <consortium name="The Broad Institute Genomics Platform"/>
            <consortium name="The Broad Institute Genome Sequencing Center for Infectious Disease"/>
            <person name="Wu L."/>
            <person name="Ma J."/>
        </authorList>
    </citation>
    <scope>NUCLEOTIDE SEQUENCE [LARGE SCALE GENOMIC DNA]</scope>
    <source>
        <strain evidence="1 2">JCM 1405</strain>
    </source>
</reference>
<organism evidence="1 2">
    <name type="scientific">Clostridium malenominatum</name>
    <dbReference type="NCBI Taxonomy" id="1539"/>
    <lineage>
        <taxon>Bacteria</taxon>
        <taxon>Bacillati</taxon>
        <taxon>Bacillota</taxon>
        <taxon>Clostridia</taxon>
        <taxon>Eubacteriales</taxon>
        <taxon>Clostridiaceae</taxon>
        <taxon>Clostridium</taxon>
    </lineage>
</organism>
<name>A0ABN1IRA4_9CLOT</name>
<comment type="caution">
    <text evidence="1">The sequence shown here is derived from an EMBL/GenBank/DDBJ whole genome shotgun (WGS) entry which is preliminary data.</text>
</comment>
<proteinExistence type="predicted"/>
<evidence type="ECO:0000313" key="2">
    <source>
        <dbReference type="Proteomes" id="UP001500339"/>
    </source>
</evidence>
<protein>
    <submittedName>
        <fullName evidence="1">Uncharacterized protein</fullName>
    </submittedName>
</protein>
<evidence type="ECO:0000313" key="1">
    <source>
        <dbReference type="EMBL" id="GAA0719833.1"/>
    </source>
</evidence>
<accession>A0ABN1IRA4</accession>
<keyword evidence="2" id="KW-1185">Reference proteome</keyword>
<dbReference type="RefSeq" id="WP_343766990.1">
    <property type="nucleotide sequence ID" value="NZ_BAAACF010000001.1"/>
</dbReference>
<dbReference type="Proteomes" id="UP001500339">
    <property type="component" value="Unassembled WGS sequence"/>
</dbReference>
<sequence length="104" mass="12289">MSKKVSISLPDHVYTLAKKKSKFTHGDNFSGYIRDLICKQFTEEELKNELKPLWTGRKQLAKLDTICEYCKRQIIAANTVIYQTDLGFTEEWKNWVHEECCRKE</sequence>
<dbReference type="EMBL" id="BAAACF010000001">
    <property type="protein sequence ID" value="GAA0719833.1"/>
    <property type="molecule type" value="Genomic_DNA"/>
</dbReference>